<dbReference type="GO" id="GO:0016020">
    <property type="term" value="C:membrane"/>
    <property type="evidence" value="ECO:0007669"/>
    <property type="project" value="UniProtKB-SubCell"/>
</dbReference>
<accession>A0A364MWE6</accession>
<evidence type="ECO:0000256" key="2">
    <source>
        <dbReference type="ARBA" id="ARBA00022692"/>
    </source>
</evidence>
<evidence type="ECO:0000259" key="7">
    <source>
        <dbReference type="Pfam" id="PF20684"/>
    </source>
</evidence>
<feature type="transmembrane region" description="Helical" evidence="6">
    <location>
        <begin position="169"/>
        <end position="191"/>
    </location>
</feature>
<keyword evidence="9" id="KW-1185">Reference proteome</keyword>
<evidence type="ECO:0000256" key="5">
    <source>
        <dbReference type="ARBA" id="ARBA00038359"/>
    </source>
</evidence>
<evidence type="ECO:0000256" key="4">
    <source>
        <dbReference type="ARBA" id="ARBA00023136"/>
    </source>
</evidence>
<feature type="transmembrane region" description="Helical" evidence="6">
    <location>
        <begin position="122"/>
        <end position="141"/>
    </location>
</feature>
<dbReference type="Proteomes" id="UP000249619">
    <property type="component" value="Unassembled WGS sequence"/>
</dbReference>
<comment type="similarity">
    <text evidence="5">Belongs to the SAT4 family.</text>
</comment>
<dbReference type="EMBL" id="QGDH01000144">
    <property type="protein sequence ID" value="RAR04892.1"/>
    <property type="molecule type" value="Genomic_DNA"/>
</dbReference>
<reference evidence="9" key="1">
    <citation type="submission" date="2018-05" db="EMBL/GenBank/DDBJ databases">
        <title>Draft genome sequence of Stemphylium lycopersici strain CIDEFI 213.</title>
        <authorList>
            <person name="Medina R."/>
            <person name="Franco M.E.E."/>
            <person name="Lucentini C.G."/>
            <person name="Saparrat M.C.N."/>
            <person name="Balatti P.A."/>
        </authorList>
    </citation>
    <scope>NUCLEOTIDE SEQUENCE [LARGE SCALE GENOMIC DNA]</scope>
    <source>
        <strain evidence="9">CIDEFI 213</strain>
    </source>
</reference>
<dbReference type="STRING" id="183478.A0A364MWE6"/>
<feature type="transmembrane region" description="Helical" evidence="6">
    <location>
        <begin position="203"/>
        <end position="223"/>
    </location>
</feature>
<dbReference type="InterPro" id="IPR052337">
    <property type="entry name" value="SAT4-like"/>
</dbReference>
<proteinExistence type="inferred from homology"/>
<evidence type="ECO:0000313" key="9">
    <source>
        <dbReference type="Proteomes" id="UP000249619"/>
    </source>
</evidence>
<evidence type="ECO:0000256" key="3">
    <source>
        <dbReference type="ARBA" id="ARBA00022989"/>
    </source>
</evidence>
<dbReference type="InterPro" id="IPR049326">
    <property type="entry name" value="Rhodopsin_dom_fungi"/>
</dbReference>
<dbReference type="OrthoDB" id="3897607at2759"/>
<evidence type="ECO:0000256" key="6">
    <source>
        <dbReference type="SAM" id="Phobius"/>
    </source>
</evidence>
<feature type="domain" description="Rhodopsin" evidence="7">
    <location>
        <begin position="28"/>
        <end position="266"/>
    </location>
</feature>
<dbReference type="PANTHER" id="PTHR33048">
    <property type="entry name" value="PTH11-LIKE INTEGRAL MEMBRANE PROTEIN (AFU_ORTHOLOGUE AFUA_5G11245)"/>
    <property type="match status" value="1"/>
</dbReference>
<keyword evidence="4 6" id="KW-0472">Membrane</keyword>
<sequence length="334" mass="36315">MALDMIPATTVVTVTSVMLALSWATVILRIWVRKSIRSLGADDFLMVVGLILFSLSVASSIVSISYGIGRPDKKLGYDSLIVGAKWYWLTGLIYAPAGLAIKCSICTGLLRFTTNRVYKAILHTVITLSIAATFTTTVALLSRCTTVAANWDLTAGTCSSPNVLRAITYFYSAASIVSDLACAILPIFVLWNVQLQIMSKIGILALFALGFLASAATIIRLVYFVSNTSIMDYLTNAATLGMWTFVELGIGIVGGSVATLKPLFRKSLFSSRLSRTGRPSDIGGSAQSYRLDDFTHSYKSARVSTLKQEAEYPRGRSDAESQIHMLEETIEIQR</sequence>
<dbReference type="AlphaFoldDB" id="A0A364MWE6"/>
<protein>
    <submittedName>
        <fullName evidence="8">Cation-transporting atpase 4 protein</fullName>
    </submittedName>
</protein>
<feature type="transmembrane region" description="Helical" evidence="6">
    <location>
        <begin position="243"/>
        <end position="264"/>
    </location>
</feature>
<gene>
    <name evidence="8" type="ORF">DDE83_007626</name>
</gene>
<comment type="subcellular location">
    <subcellularLocation>
        <location evidence="1">Membrane</location>
        <topology evidence="1">Multi-pass membrane protein</topology>
    </subcellularLocation>
</comment>
<dbReference type="PANTHER" id="PTHR33048:SF96">
    <property type="entry name" value="INTEGRAL MEMBRANE PROTEIN"/>
    <property type="match status" value="1"/>
</dbReference>
<keyword evidence="3 6" id="KW-1133">Transmembrane helix</keyword>
<dbReference type="Pfam" id="PF20684">
    <property type="entry name" value="Fung_rhodopsin"/>
    <property type="match status" value="1"/>
</dbReference>
<keyword evidence="2 6" id="KW-0812">Transmembrane</keyword>
<name>A0A364MWE6_STELY</name>
<evidence type="ECO:0000256" key="1">
    <source>
        <dbReference type="ARBA" id="ARBA00004141"/>
    </source>
</evidence>
<comment type="caution">
    <text evidence="8">The sequence shown here is derived from an EMBL/GenBank/DDBJ whole genome shotgun (WGS) entry which is preliminary data.</text>
</comment>
<feature type="transmembrane region" description="Helical" evidence="6">
    <location>
        <begin position="6"/>
        <end position="32"/>
    </location>
</feature>
<organism evidence="8 9">
    <name type="scientific">Stemphylium lycopersici</name>
    <name type="common">Tomato gray leaf spot disease fungus</name>
    <name type="synonym">Thyrospora lycopersici</name>
    <dbReference type="NCBI Taxonomy" id="183478"/>
    <lineage>
        <taxon>Eukaryota</taxon>
        <taxon>Fungi</taxon>
        <taxon>Dikarya</taxon>
        <taxon>Ascomycota</taxon>
        <taxon>Pezizomycotina</taxon>
        <taxon>Dothideomycetes</taxon>
        <taxon>Pleosporomycetidae</taxon>
        <taxon>Pleosporales</taxon>
        <taxon>Pleosporineae</taxon>
        <taxon>Pleosporaceae</taxon>
        <taxon>Stemphylium</taxon>
    </lineage>
</organism>
<feature type="transmembrane region" description="Helical" evidence="6">
    <location>
        <begin position="44"/>
        <end position="66"/>
    </location>
</feature>
<evidence type="ECO:0000313" key="8">
    <source>
        <dbReference type="EMBL" id="RAR04892.1"/>
    </source>
</evidence>
<feature type="transmembrane region" description="Helical" evidence="6">
    <location>
        <begin position="86"/>
        <end position="110"/>
    </location>
</feature>